<dbReference type="GeneID" id="63867075"/>
<name>A0A8G1RFE7_9EURO</name>
<organism evidence="3 4">
    <name type="scientific">Aspergillus fijiensis CBS 313.89</name>
    <dbReference type="NCBI Taxonomy" id="1448319"/>
    <lineage>
        <taxon>Eukaryota</taxon>
        <taxon>Fungi</taxon>
        <taxon>Dikarya</taxon>
        <taxon>Ascomycota</taxon>
        <taxon>Pezizomycotina</taxon>
        <taxon>Eurotiomycetes</taxon>
        <taxon>Eurotiomycetidae</taxon>
        <taxon>Eurotiales</taxon>
        <taxon>Aspergillaceae</taxon>
        <taxon>Aspergillus</taxon>
    </lineage>
</organism>
<gene>
    <name evidence="3" type="ORF">BO72DRAFT_521158</name>
</gene>
<evidence type="ECO:0000313" key="3">
    <source>
        <dbReference type="EMBL" id="RAK72320.1"/>
    </source>
</evidence>
<evidence type="ECO:0000313" key="4">
    <source>
        <dbReference type="Proteomes" id="UP000249789"/>
    </source>
</evidence>
<dbReference type="AlphaFoldDB" id="A0A8G1RFE7"/>
<feature type="domain" description="MACPF-like" evidence="2">
    <location>
        <begin position="331"/>
        <end position="511"/>
    </location>
</feature>
<dbReference type="RefSeq" id="XP_040796332.1">
    <property type="nucleotide sequence ID" value="XM_040949740.1"/>
</dbReference>
<proteinExistence type="predicted"/>
<dbReference type="EMBL" id="KZ824698">
    <property type="protein sequence ID" value="RAK72320.1"/>
    <property type="molecule type" value="Genomic_DNA"/>
</dbReference>
<feature type="region of interest" description="Disordered" evidence="1">
    <location>
        <begin position="196"/>
        <end position="236"/>
    </location>
</feature>
<feature type="compositionally biased region" description="Polar residues" evidence="1">
    <location>
        <begin position="207"/>
        <end position="220"/>
    </location>
</feature>
<accession>A0A8G1RFE7</accession>
<evidence type="ECO:0000256" key="1">
    <source>
        <dbReference type="SAM" id="MobiDB-lite"/>
    </source>
</evidence>
<dbReference type="Pfam" id="PF22693">
    <property type="entry name" value="MACPF_1"/>
    <property type="match status" value="1"/>
</dbReference>
<dbReference type="InterPro" id="IPR054586">
    <property type="entry name" value="MACPF_1_fungal"/>
</dbReference>
<dbReference type="VEuPathDB" id="FungiDB:BO72DRAFT_521158"/>
<dbReference type="Proteomes" id="UP000249789">
    <property type="component" value="Unassembled WGS sequence"/>
</dbReference>
<evidence type="ECO:0000259" key="2">
    <source>
        <dbReference type="Pfam" id="PF22693"/>
    </source>
</evidence>
<protein>
    <recommendedName>
        <fullName evidence="2">MACPF-like domain-containing protein</fullName>
    </recommendedName>
</protein>
<feature type="compositionally biased region" description="Basic and acidic residues" evidence="1">
    <location>
        <begin position="225"/>
        <end position="234"/>
    </location>
</feature>
<reference evidence="3 4" key="1">
    <citation type="submission" date="2018-02" db="EMBL/GenBank/DDBJ databases">
        <title>The genomes of Aspergillus section Nigri reveals drivers in fungal speciation.</title>
        <authorList>
            <consortium name="DOE Joint Genome Institute"/>
            <person name="Vesth T.C."/>
            <person name="Nybo J."/>
            <person name="Theobald S."/>
            <person name="Brandl J."/>
            <person name="Frisvad J.C."/>
            <person name="Nielsen K.F."/>
            <person name="Lyhne E.K."/>
            <person name="Kogle M.E."/>
            <person name="Kuo A."/>
            <person name="Riley R."/>
            <person name="Clum A."/>
            <person name="Nolan M."/>
            <person name="Lipzen A."/>
            <person name="Salamov A."/>
            <person name="Henrissat B."/>
            <person name="Wiebenga A."/>
            <person name="De vries R.P."/>
            <person name="Grigoriev I.V."/>
            <person name="Mortensen U.H."/>
            <person name="Andersen M.R."/>
            <person name="Baker S.E."/>
        </authorList>
    </citation>
    <scope>NUCLEOTIDE SEQUENCE [LARGE SCALE GENOMIC DNA]</scope>
    <source>
        <strain evidence="3 4">CBS 313.89</strain>
    </source>
</reference>
<keyword evidence="4" id="KW-1185">Reference proteome</keyword>
<sequence>MANIGFSDSQQWRAGAPVNLVDGLDDWLKRLSQMAKGVLDAKPRENAEVTAASDIENKPQIKGVPFVIVHLVSTVLAKEPRENLPQSNLASDLEGLLGASGSGLNTGQLGKIAEMMGKLSSLEQSYATSPRLVQMRSSLACRRMTTDWFQNNIENILFNNRILHGYTHVPGTGLVAKAPKRAFAIRRPAGALSPQLGEVAKVPATPSPQGSATGSSQAPAKTNGAKKDPVKEYLKPPQNTVPGVPSFYVDDDSKVTVTETRTAFQRSMAREGFTSTAIEANAYVWSPIWYHSADVFHPLFRSGLPFGKSLSASAALTEENSYKKEKLDQETDFTLKVAYKFPRVALDLSSEYLQLSDECVKAINNIYSANDKIKFINDYGAWTTGDAFPSKVILGGFLRSSRDVKVKTTEQLDAAKEETRKAAGLNFAAPQVSYGMNYANTTSETKTSSQGQTVGNAALTWEARGGDTVLCSNPSAWAATVKDCRYWRITEQSQTVSLVSVIDGIDPNMAHKVEYPDQEHGSTPDNTKLTERELIDKATNLLQGPETSKPMQIILNAYNADSDNRQYNDWVTKEKPQKVDLLRSKNVTSAWSDISPSQQIYYIIFLHKEKKLDVFS</sequence>
<dbReference type="OrthoDB" id="2562973at2759"/>